<keyword evidence="2 5" id="KW-0560">Oxidoreductase</keyword>
<feature type="active site" evidence="5">
    <location>
        <position position="24"/>
    </location>
</feature>
<dbReference type="GO" id="GO:0033744">
    <property type="term" value="F:L-methionine:thioredoxin-disulfide S-oxidoreductase activity"/>
    <property type="evidence" value="ECO:0007669"/>
    <property type="project" value="RHEA"/>
</dbReference>
<proteinExistence type="inferred from homology"/>
<evidence type="ECO:0000256" key="2">
    <source>
        <dbReference type="ARBA" id="ARBA00023002"/>
    </source>
</evidence>
<dbReference type="AlphaFoldDB" id="A0A2W4UVY9"/>
<dbReference type="NCBIfam" id="TIGR00401">
    <property type="entry name" value="msrA"/>
    <property type="match status" value="1"/>
</dbReference>
<evidence type="ECO:0000313" key="8">
    <source>
        <dbReference type="Proteomes" id="UP000249354"/>
    </source>
</evidence>
<comment type="catalytic activity">
    <reaction evidence="3 5">
        <text>L-methionyl-[protein] + [thioredoxin]-disulfide + H2O = L-methionyl-(S)-S-oxide-[protein] + [thioredoxin]-dithiol</text>
        <dbReference type="Rhea" id="RHEA:14217"/>
        <dbReference type="Rhea" id="RHEA-COMP:10698"/>
        <dbReference type="Rhea" id="RHEA-COMP:10700"/>
        <dbReference type="Rhea" id="RHEA-COMP:12313"/>
        <dbReference type="Rhea" id="RHEA-COMP:12315"/>
        <dbReference type="ChEBI" id="CHEBI:15377"/>
        <dbReference type="ChEBI" id="CHEBI:16044"/>
        <dbReference type="ChEBI" id="CHEBI:29950"/>
        <dbReference type="ChEBI" id="CHEBI:44120"/>
        <dbReference type="ChEBI" id="CHEBI:50058"/>
        <dbReference type="EC" id="1.8.4.11"/>
    </reaction>
</comment>
<name>A0A2W4UVY9_9CYAN</name>
<evidence type="ECO:0000256" key="5">
    <source>
        <dbReference type="HAMAP-Rule" id="MF_01401"/>
    </source>
</evidence>
<comment type="function">
    <text evidence="5">Has an important function as a repair enzyme for proteins that have been inactivated by oxidation. Catalyzes the reversible oxidation-reduction of methionine sulfoxide in proteins to methionine.</text>
</comment>
<dbReference type="Pfam" id="PF01625">
    <property type="entry name" value="PMSR"/>
    <property type="match status" value="1"/>
</dbReference>
<evidence type="ECO:0000256" key="3">
    <source>
        <dbReference type="ARBA" id="ARBA00047806"/>
    </source>
</evidence>
<dbReference type="EC" id="1.8.4.11" evidence="5"/>
<evidence type="ECO:0000259" key="6">
    <source>
        <dbReference type="Pfam" id="PF01625"/>
    </source>
</evidence>
<dbReference type="SUPFAM" id="SSF55068">
    <property type="entry name" value="Peptide methionine sulfoxide reductase"/>
    <property type="match status" value="1"/>
</dbReference>
<evidence type="ECO:0000256" key="1">
    <source>
        <dbReference type="ARBA" id="ARBA00005591"/>
    </source>
</evidence>
<dbReference type="InterPro" id="IPR002569">
    <property type="entry name" value="Met_Sox_Rdtase_MsrA_dom"/>
</dbReference>
<comment type="caution">
    <text evidence="7">The sequence shown here is derived from an EMBL/GenBank/DDBJ whole genome shotgun (WGS) entry which is preliminary data.</text>
</comment>
<evidence type="ECO:0000313" key="7">
    <source>
        <dbReference type="EMBL" id="PZO23500.1"/>
    </source>
</evidence>
<dbReference type="Proteomes" id="UP000249354">
    <property type="component" value="Unassembled WGS sequence"/>
</dbReference>
<accession>A0A2W4UVY9</accession>
<dbReference type="Gene3D" id="3.30.1060.10">
    <property type="entry name" value="Peptide methionine sulphoxide reductase MsrA"/>
    <property type="match status" value="1"/>
</dbReference>
<evidence type="ECO:0000256" key="4">
    <source>
        <dbReference type="ARBA" id="ARBA00048782"/>
    </source>
</evidence>
<comment type="similarity">
    <text evidence="1 5">Belongs to the MsrA Met sulfoxide reductase family.</text>
</comment>
<protein>
    <recommendedName>
        <fullName evidence="5">Peptide methionine sulfoxide reductase MsrA</fullName>
        <shortName evidence="5">Protein-methionine-S-oxide reductase</shortName>
        <ecNumber evidence="5">1.8.4.11</ecNumber>
    </recommendedName>
    <alternativeName>
        <fullName evidence="5">Peptide-methionine (S)-S-oxide reductase</fullName>
        <shortName evidence="5">Peptide Met(O) reductase</shortName>
    </alternativeName>
</protein>
<dbReference type="InterPro" id="IPR036509">
    <property type="entry name" value="Met_Sox_Rdtase_MsrA_sf"/>
</dbReference>
<feature type="domain" description="Peptide methionine sulphoxide reductase MsrA" evidence="6">
    <location>
        <begin position="18"/>
        <end position="166"/>
    </location>
</feature>
<reference evidence="8" key="1">
    <citation type="submission" date="2018-04" db="EMBL/GenBank/DDBJ databases">
        <authorList>
            <person name="Cornet L."/>
        </authorList>
    </citation>
    <scope>NUCLEOTIDE SEQUENCE [LARGE SCALE GENOMIC DNA]</scope>
</reference>
<gene>
    <name evidence="5 7" type="primary">msrA</name>
    <name evidence="7" type="ORF">DCF25_00255</name>
</gene>
<reference evidence="7 8" key="2">
    <citation type="submission" date="2018-06" db="EMBL/GenBank/DDBJ databases">
        <title>Metagenomic assembly of (sub)arctic Cyanobacteria and their associated microbiome from non-axenic cultures.</title>
        <authorList>
            <person name="Baurain D."/>
        </authorList>
    </citation>
    <scope>NUCLEOTIDE SEQUENCE [LARGE SCALE GENOMIC DNA]</scope>
    <source>
        <strain evidence="7">ULC129bin1</strain>
    </source>
</reference>
<comment type="catalytic activity">
    <reaction evidence="4 5">
        <text>[thioredoxin]-disulfide + L-methionine + H2O = L-methionine (S)-S-oxide + [thioredoxin]-dithiol</text>
        <dbReference type="Rhea" id="RHEA:19993"/>
        <dbReference type="Rhea" id="RHEA-COMP:10698"/>
        <dbReference type="Rhea" id="RHEA-COMP:10700"/>
        <dbReference type="ChEBI" id="CHEBI:15377"/>
        <dbReference type="ChEBI" id="CHEBI:29950"/>
        <dbReference type="ChEBI" id="CHEBI:50058"/>
        <dbReference type="ChEBI" id="CHEBI:57844"/>
        <dbReference type="ChEBI" id="CHEBI:58772"/>
        <dbReference type="EC" id="1.8.4.11"/>
    </reaction>
</comment>
<organism evidence="7 8">
    <name type="scientific">Leptolyngbya foveolarum</name>
    <dbReference type="NCBI Taxonomy" id="47253"/>
    <lineage>
        <taxon>Bacteria</taxon>
        <taxon>Bacillati</taxon>
        <taxon>Cyanobacteriota</taxon>
        <taxon>Cyanophyceae</taxon>
        <taxon>Leptolyngbyales</taxon>
        <taxon>Leptolyngbyaceae</taxon>
        <taxon>Leptolyngbya group</taxon>
        <taxon>Leptolyngbya</taxon>
    </lineage>
</organism>
<sequence length="170" mass="19149">MDAQARSKSSFKTTSELATFGAGCFWHVEETFRTQRGVLATSVGYMGGDFEHPGYLDVLSRITGHAEAAQIHYDPELVSYEQLLVIFWQCHDPTTLNRQGPDLGEQYRSVIFYHTPEQAIAAQTSKAKLTVSGTHPNPIVTEIKPAKDYWPATADHQQYFLKKQSQSLQR</sequence>
<dbReference type="GO" id="GO:0008113">
    <property type="term" value="F:peptide-methionine (S)-S-oxide reductase activity"/>
    <property type="evidence" value="ECO:0007669"/>
    <property type="project" value="UniProtKB-UniRule"/>
</dbReference>
<dbReference type="EMBL" id="QBMC01000001">
    <property type="protein sequence ID" value="PZO23500.1"/>
    <property type="molecule type" value="Genomic_DNA"/>
</dbReference>
<dbReference type="HAMAP" id="MF_01401">
    <property type="entry name" value="MsrA"/>
    <property type="match status" value="1"/>
</dbReference>
<dbReference type="PANTHER" id="PTHR43774">
    <property type="entry name" value="PEPTIDE METHIONINE SULFOXIDE REDUCTASE"/>
    <property type="match status" value="1"/>
</dbReference>
<dbReference type="PANTHER" id="PTHR43774:SF1">
    <property type="entry name" value="PEPTIDE METHIONINE SULFOXIDE REDUCTASE MSRA 2"/>
    <property type="match status" value="1"/>
</dbReference>